<comment type="caution">
    <text evidence="14">The sequence shown here is derived from an EMBL/GenBank/DDBJ whole genome shotgun (WGS) entry which is preliminary data.</text>
</comment>
<dbReference type="CDD" id="cd18808">
    <property type="entry name" value="SF1_C_Upf1"/>
    <property type="match status" value="1"/>
</dbReference>
<accession>A0ABQ7PYL7</accession>
<name>A0ABQ7PYL7_PLUXY</name>
<comment type="catalytic activity">
    <reaction evidence="10">
        <text>ATP + H2O = ADP + phosphate + H(+)</text>
        <dbReference type="Rhea" id="RHEA:13065"/>
        <dbReference type="ChEBI" id="CHEBI:15377"/>
        <dbReference type="ChEBI" id="CHEBI:15378"/>
        <dbReference type="ChEBI" id="CHEBI:30616"/>
        <dbReference type="ChEBI" id="CHEBI:43474"/>
        <dbReference type="ChEBI" id="CHEBI:456216"/>
        <dbReference type="EC" id="3.6.4.13"/>
    </reaction>
</comment>
<evidence type="ECO:0000256" key="9">
    <source>
        <dbReference type="ARBA" id="ARBA00023158"/>
    </source>
</evidence>
<dbReference type="Pfam" id="PF21634">
    <property type="entry name" value="MOV-10_beta-barrel"/>
    <property type="match status" value="1"/>
</dbReference>
<evidence type="ECO:0000259" key="11">
    <source>
        <dbReference type="Pfam" id="PF13086"/>
    </source>
</evidence>
<keyword evidence="7" id="KW-0347">Helicase</keyword>
<dbReference type="InterPro" id="IPR049080">
    <property type="entry name" value="MOV-10-like_beta-barrel"/>
</dbReference>
<dbReference type="Gene3D" id="3.40.50.300">
    <property type="entry name" value="P-loop containing nucleotide triphosphate hydrolases"/>
    <property type="match status" value="3"/>
</dbReference>
<evidence type="ECO:0000313" key="14">
    <source>
        <dbReference type="EMBL" id="KAG7298079.1"/>
    </source>
</evidence>
<comment type="similarity">
    <text evidence="2">Belongs to the DNA2/NAM7 helicase family. SDE3 subfamily.</text>
</comment>
<evidence type="ECO:0000313" key="15">
    <source>
        <dbReference type="Proteomes" id="UP000823941"/>
    </source>
</evidence>
<dbReference type="InterPro" id="IPR047187">
    <property type="entry name" value="SF1_C_Upf1"/>
</dbReference>
<dbReference type="Pfam" id="PF13086">
    <property type="entry name" value="AAA_11"/>
    <property type="match status" value="2"/>
</dbReference>
<evidence type="ECO:0000256" key="3">
    <source>
        <dbReference type="ARBA" id="ARBA00012552"/>
    </source>
</evidence>
<keyword evidence="15" id="KW-1185">Reference proteome</keyword>
<dbReference type="PANTHER" id="PTHR45418">
    <property type="entry name" value="CANCER/TESTIS ANTIGEN 55"/>
    <property type="match status" value="1"/>
</dbReference>
<dbReference type="InterPro" id="IPR041677">
    <property type="entry name" value="DNA2/NAM7_AAA_11"/>
</dbReference>
<feature type="domain" description="Helicase MOV-10-like beta-barrel" evidence="13">
    <location>
        <begin position="273"/>
        <end position="354"/>
    </location>
</feature>
<protein>
    <recommendedName>
        <fullName evidence="3">RNA helicase</fullName>
        <ecNumber evidence="3">3.6.4.13</ecNumber>
    </recommendedName>
</protein>
<keyword evidence="8" id="KW-0067">ATP-binding</keyword>
<dbReference type="Proteomes" id="UP000823941">
    <property type="component" value="Chromosome 25"/>
</dbReference>
<dbReference type="Pfam" id="PF13087">
    <property type="entry name" value="AAA_12"/>
    <property type="match status" value="1"/>
</dbReference>
<sequence>MACKFCNLKITSLDHDVSPEHIKNKVFYEYTQNRKKYSGNRHGMVVSCDITASKCVDSTNNVRPKIDASTKPNEQVKFSFKVLNETNSEDFLVVGVQLVHPHLHFTMNNHGLVLGEDPYILHPKNAVPRDIHITFRSENIGLYNMHILFFFQKVKTNESLIIIREMNVYVETSPAEHNKIISPYAQKEVKADTLLRCTVAVRRSTTFTIPKQYKTIFARALQLPEDASDQDRAVAETIIESFNIGVKEDNYVEFFHNLLWYEETIVRMNLKKYNMLKVPLCRQGEVYLLNVPGLAEKRPSLMLGDTVFVKPHGNDEVMFEGAIVKIESNVAHLGGLNHTFLQHYRPDARFDVRFFMSRVPLERMHAAVTALAQARQLPRVFPAENPRVPPVTPIVEFFNPLIATNVEQRQAVEHIVAGTSGTAPYLLHGPPGTGKTITIVEAILQLVKKSPDNRILVCTDSNMAADHVASVLVQYRDRFPGTKNFLLRANSKFRVWECMPEVLEPYSNGLSFLSYRNVTPGMLAGYSIVVATLSHTAKFATKDTRPITHLFIDEAAQASEPACLVPAAGLLQARGQLVLAGDPLQLGPVVISHDAARKGLGISLMERLRDQNPLYLARRGDPAYTVMLRNNFRSHRDILDLPNRLFYEGNLLAYAAEDPLSSIDILTGAPGSRAIVFHGCCSKEQRIGKSPSYFNEMELGLVKQYITALTERRGVRPEDIGVVTPYLRQVHKVKEWLTAAGYANRVEVGTVESFQGKEKRVMVASTVRARAALLDHDAKFKIGFLSDDKRFNVALTRAKAKAIIIGNPLCLEKDEKWREYIDMCRSYGTHLGFDTRLERSDQVVEQLRQNVRAFNELMITN</sequence>
<dbReference type="CDD" id="cd18038">
    <property type="entry name" value="DEXXQc_Helz-like"/>
    <property type="match status" value="1"/>
</dbReference>
<dbReference type="InterPro" id="IPR026122">
    <property type="entry name" value="MOV-10/SDE3_DEXXQ/H-box"/>
</dbReference>
<evidence type="ECO:0000256" key="8">
    <source>
        <dbReference type="ARBA" id="ARBA00022840"/>
    </source>
</evidence>
<proteinExistence type="inferred from homology"/>
<comment type="subcellular location">
    <subcellularLocation>
        <location evidence="1">Cytoplasm</location>
    </subcellularLocation>
</comment>
<keyword evidence="9" id="KW-0943">RNA-mediated gene silencing</keyword>
<dbReference type="InterPro" id="IPR041679">
    <property type="entry name" value="DNA2/NAM7-like_C"/>
</dbReference>
<dbReference type="InterPro" id="IPR027417">
    <property type="entry name" value="P-loop_NTPase"/>
</dbReference>
<evidence type="ECO:0000256" key="2">
    <source>
        <dbReference type="ARBA" id="ARBA00005601"/>
    </source>
</evidence>
<evidence type="ECO:0000256" key="10">
    <source>
        <dbReference type="ARBA" id="ARBA00047984"/>
    </source>
</evidence>
<keyword evidence="5" id="KW-0547">Nucleotide-binding</keyword>
<feature type="domain" description="DNA2/NAM7 helicase-like C-terminal" evidence="12">
    <location>
        <begin position="601"/>
        <end position="807"/>
    </location>
</feature>
<dbReference type="EC" id="3.6.4.13" evidence="3"/>
<dbReference type="EMBL" id="JAHIBW010000025">
    <property type="protein sequence ID" value="KAG7298079.1"/>
    <property type="molecule type" value="Genomic_DNA"/>
</dbReference>
<dbReference type="PANTHER" id="PTHR45418:SF1">
    <property type="entry name" value="CANCER_TESTIS ANTIGEN 55"/>
    <property type="match status" value="1"/>
</dbReference>
<feature type="domain" description="DNA2/NAM7 helicase helicase" evidence="11">
    <location>
        <begin position="404"/>
        <end position="478"/>
    </location>
</feature>
<feature type="domain" description="DNA2/NAM7 helicase helicase" evidence="11">
    <location>
        <begin position="517"/>
        <end position="592"/>
    </location>
</feature>
<evidence type="ECO:0000256" key="4">
    <source>
        <dbReference type="ARBA" id="ARBA00022490"/>
    </source>
</evidence>
<reference evidence="14 15" key="1">
    <citation type="submission" date="2021-06" db="EMBL/GenBank/DDBJ databases">
        <title>A haploid diamondback moth (Plutella xylostella L.) genome assembly resolves 31 chromosomes and identifies a diamide resistance mutation.</title>
        <authorList>
            <person name="Ward C.M."/>
            <person name="Perry K.D."/>
            <person name="Baker G."/>
            <person name="Powis K."/>
            <person name="Heckel D.G."/>
            <person name="Baxter S.W."/>
        </authorList>
    </citation>
    <scope>NUCLEOTIDE SEQUENCE [LARGE SCALE GENOMIC DNA]</scope>
    <source>
        <strain evidence="14 15">LV</strain>
        <tissue evidence="14">Single pupa</tissue>
    </source>
</reference>
<evidence type="ECO:0000256" key="6">
    <source>
        <dbReference type="ARBA" id="ARBA00022801"/>
    </source>
</evidence>
<evidence type="ECO:0000259" key="12">
    <source>
        <dbReference type="Pfam" id="PF13087"/>
    </source>
</evidence>
<dbReference type="SUPFAM" id="SSF52540">
    <property type="entry name" value="P-loop containing nucleoside triphosphate hydrolases"/>
    <property type="match status" value="1"/>
</dbReference>
<organism evidence="14 15">
    <name type="scientific">Plutella xylostella</name>
    <name type="common">Diamondback moth</name>
    <name type="synonym">Plutella maculipennis</name>
    <dbReference type="NCBI Taxonomy" id="51655"/>
    <lineage>
        <taxon>Eukaryota</taxon>
        <taxon>Metazoa</taxon>
        <taxon>Ecdysozoa</taxon>
        <taxon>Arthropoda</taxon>
        <taxon>Hexapoda</taxon>
        <taxon>Insecta</taxon>
        <taxon>Pterygota</taxon>
        <taxon>Neoptera</taxon>
        <taxon>Endopterygota</taxon>
        <taxon>Lepidoptera</taxon>
        <taxon>Glossata</taxon>
        <taxon>Ditrysia</taxon>
        <taxon>Yponomeutoidea</taxon>
        <taxon>Plutellidae</taxon>
        <taxon>Plutella</taxon>
    </lineage>
</organism>
<keyword evidence="6" id="KW-0378">Hydrolase</keyword>
<evidence type="ECO:0000259" key="13">
    <source>
        <dbReference type="Pfam" id="PF21634"/>
    </source>
</evidence>
<gene>
    <name evidence="14" type="ORF">JYU34_018849</name>
</gene>
<evidence type="ECO:0000256" key="7">
    <source>
        <dbReference type="ARBA" id="ARBA00022806"/>
    </source>
</evidence>
<evidence type="ECO:0000256" key="5">
    <source>
        <dbReference type="ARBA" id="ARBA00022741"/>
    </source>
</evidence>
<keyword evidence="4" id="KW-0963">Cytoplasm</keyword>
<evidence type="ECO:0000256" key="1">
    <source>
        <dbReference type="ARBA" id="ARBA00004496"/>
    </source>
</evidence>